<dbReference type="CDD" id="cd16914">
    <property type="entry name" value="EcfT"/>
    <property type="match status" value="1"/>
</dbReference>
<feature type="transmembrane region" description="Helical" evidence="5">
    <location>
        <begin position="67"/>
        <end position="87"/>
    </location>
</feature>
<comment type="subcellular location">
    <subcellularLocation>
        <location evidence="1">Membrane</location>
        <topology evidence="1">Multi-pass membrane protein</topology>
    </subcellularLocation>
</comment>
<organism evidence="6">
    <name type="scientific">Thermorudis sp</name>
    <dbReference type="NCBI Taxonomy" id="1969470"/>
    <lineage>
        <taxon>Bacteria</taxon>
        <taxon>Pseudomonadati</taxon>
        <taxon>Thermomicrobiota</taxon>
        <taxon>Thermomicrobia</taxon>
        <taxon>Thermomicrobia incertae sedis</taxon>
        <taxon>Thermorudis</taxon>
    </lineage>
</organism>
<dbReference type="Pfam" id="PF02361">
    <property type="entry name" value="CbiQ"/>
    <property type="match status" value="1"/>
</dbReference>
<name>A0A7C3A966_9BACT</name>
<evidence type="ECO:0000256" key="2">
    <source>
        <dbReference type="ARBA" id="ARBA00022692"/>
    </source>
</evidence>
<gene>
    <name evidence="6" type="ORF">ENP13_05990</name>
</gene>
<accession>A0A7C3A966</accession>
<evidence type="ECO:0000256" key="4">
    <source>
        <dbReference type="ARBA" id="ARBA00023136"/>
    </source>
</evidence>
<dbReference type="InterPro" id="IPR003339">
    <property type="entry name" value="ABC/ECF_trnsptr_transmembrane"/>
</dbReference>
<dbReference type="PANTHER" id="PTHR33514">
    <property type="entry name" value="PROTEIN ABCI12, CHLOROPLASTIC"/>
    <property type="match status" value="1"/>
</dbReference>
<dbReference type="PANTHER" id="PTHR33514:SF13">
    <property type="entry name" value="PROTEIN ABCI12, CHLOROPLASTIC"/>
    <property type="match status" value="1"/>
</dbReference>
<dbReference type="EMBL" id="DSID01000449">
    <property type="protein sequence ID" value="HEX70778.1"/>
    <property type="molecule type" value="Genomic_DNA"/>
</dbReference>
<feature type="transmembrane region" description="Helical" evidence="5">
    <location>
        <begin position="241"/>
        <end position="263"/>
    </location>
</feature>
<proteinExistence type="predicted"/>
<feature type="transmembrane region" description="Helical" evidence="5">
    <location>
        <begin position="107"/>
        <end position="131"/>
    </location>
</feature>
<keyword evidence="4 5" id="KW-0472">Membrane</keyword>
<evidence type="ECO:0000256" key="1">
    <source>
        <dbReference type="ARBA" id="ARBA00004141"/>
    </source>
</evidence>
<keyword evidence="2 5" id="KW-0812">Transmembrane</keyword>
<evidence type="ECO:0000313" key="6">
    <source>
        <dbReference type="EMBL" id="HEX70778.1"/>
    </source>
</evidence>
<evidence type="ECO:0000256" key="3">
    <source>
        <dbReference type="ARBA" id="ARBA00022989"/>
    </source>
</evidence>
<evidence type="ECO:0000256" key="5">
    <source>
        <dbReference type="SAM" id="Phobius"/>
    </source>
</evidence>
<dbReference type="GO" id="GO:0005886">
    <property type="term" value="C:plasma membrane"/>
    <property type="evidence" value="ECO:0007669"/>
    <property type="project" value="UniProtKB-ARBA"/>
</dbReference>
<keyword evidence="3 5" id="KW-1133">Transmembrane helix</keyword>
<reference evidence="6" key="1">
    <citation type="journal article" date="2020" name="mSystems">
        <title>Genome- and Community-Level Interaction Insights into Carbon Utilization and Element Cycling Functions of Hydrothermarchaeota in Hydrothermal Sediment.</title>
        <authorList>
            <person name="Zhou Z."/>
            <person name="Liu Y."/>
            <person name="Xu W."/>
            <person name="Pan J."/>
            <person name="Luo Z.H."/>
            <person name="Li M."/>
        </authorList>
    </citation>
    <scope>NUCLEOTIDE SEQUENCE [LARGE SCALE GENOMIC DNA]</scope>
    <source>
        <strain evidence="6">SpSt-192</strain>
    </source>
</reference>
<feature type="transmembrane region" description="Helical" evidence="5">
    <location>
        <begin position="22"/>
        <end position="55"/>
    </location>
</feature>
<dbReference type="AlphaFoldDB" id="A0A7C3A966"/>
<sequence>MSQGIYMETSSYLHRLNPVTKFVLVIPTTLILTLVVDIAVPALFSLFFLLALLVLGRIPPSRLARALLPFLPAGIGLLWTTAAFYQTRMAEAPAVALDLGPLQLTRAGIIYAVSIVLRVLAIYTSSLLFLLTTHPTDFILALVQQCRLPVRLGYGVMAAYRFVPLLSTELAQIRAAHRVRGVPEGGGALGAPRRLLGYAIPLLASGIRRAQQVAVAMDARALGAQRRRTFYRHLRFSGSDLAFLLAYAVFVVVVLSLLVWMGLPARLDPFGGPAMRR</sequence>
<comment type="caution">
    <text evidence="6">The sequence shown here is derived from an EMBL/GenBank/DDBJ whole genome shotgun (WGS) entry which is preliminary data.</text>
</comment>
<protein>
    <submittedName>
        <fullName evidence="6">Energy-coupling factor transporter transmembrane protein EcfT</fullName>
    </submittedName>
</protein>